<dbReference type="InterPro" id="IPR007466">
    <property type="entry name" value="Peptidyl-Arg-deiminase_porph"/>
</dbReference>
<name>A0AB34FXI3_9HYPO</name>
<comment type="caution">
    <text evidence="2">The sequence shown here is derived from an EMBL/GenBank/DDBJ whole genome shotgun (WGS) entry which is preliminary data.</text>
</comment>
<dbReference type="PANTHER" id="PTHR31377:SF0">
    <property type="entry name" value="AGMATINE DEIMINASE-RELATED"/>
    <property type="match status" value="1"/>
</dbReference>
<reference evidence="2" key="1">
    <citation type="submission" date="2023-01" db="EMBL/GenBank/DDBJ databases">
        <title>The growth and conidiation of Purpureocillium lavendulum are regulated by nitrogen source and histone H3K14 acetylation.</title>
        <authorList>
            <person name="Tang P."/>
            <person name="Han J."/>
            <person name="Zhang C."/>
            <person name="Tang P."/>
            <person name="Qi F."/>
            <person name="Zhang K."/>
            <person name="Liang L."/>
        </authorList>
    </citation>
    <scope>NUCLEOTIDE SEQUENCE</scope>
    <source>
        <strain evidence="2">YMF1.00683</strain>
    </source>
</reference>
<dbReference type="GO" id="GO:0004668">
    <property type="term" value="F:protein-arginine deiminase activity"/>
    <property type="evidence" value="ECO:0007669"/>
    <property type="project" value="InterPro"/>
</dbReference>
<keyword evidence="3" id="KW-1185">Reference proteome</keyword>
<evidence type="ECO:0000256" key="1">
    <source>
        <dbReference type="ARBA" id="ARBA00022801"/>
    </source>
</evidence>
<dbReference type="Pfam" id="PF04371">
    <property type="entry name" value="PAD_porph"/>
    <property type="match status" value="1"/>
</dbReference>
<evidence type="ECO:0000313" key="2">
    <source>
        <dbReference type="EMBL" id="KAJ6444055.1"/>
    </source>
</evidence>
<dbReference type="AlphaFoldDB" id="A0AB34FXI3"/>
<proteinExistence type="predicted"/>
<organism evidence="2 3">
    <name type="scientific">Purpureocillium lavendulum</name>
    <dbReference type="NCBI Taxonomy" id="1247861"/>
    <lineage>
        <taxon>Eukaryota</taxon>
        <taxon>Fungi</taxon>
        <taxon>Dikarya</taxon>
        <taxon>Ascomycota</taxon>
        <taxon>Pezizomycotina</taxon>
        <taxon>Sordariomycetes</taxon>
        <taxon>Hypocreomycetidae</taxon>
        <taxon>Hypocreales</taxon>
        <taxon>Ophiocordycipitaceae</taxon>
        <taxon>Purpureocillium</taxon>
    </lineage>
</organism>
<dbReference type="EMBL" id="JAQHRD010000002">
    <property type="protein sequence ID" value="KAJ6444055.1"/>
    <property type="molecule type" value="Genomic_DNA"/>
</dbReference>
<accession>A0AB34FXI3</accession>
<dbReference type="GO" id="GO:0047632">
    <property type="term" value="F:agmatine deiminase activity"/>
    <property type="evidence" value="ECO:0007669"/>
    <property type="project" value="TreeGrafter"/>
</dbReference>
<dbReference type="SUPFAM" id="SSF55909">
    <property type="entry name" value="Pentein"/>
    <property type="match status" value="1"/>
</dbReference>
<evidence type="ECO:0000313" key="3">
    <source>
        <dbReference type="Proteomes" id="UP001163105"/>
    </source>
</evidence>
<protein>
    <submittedName>
        <fullName evidence="2">Agmatine deiminase</fullName>
    </submittedName>
</protein>
<dbReference type="Proteomes" id="UP001163105">
    <property type="component" value="Unassembled WGS sequence"/>
</dbReference>
<gene>
    <name evidence="2" type="primary">aguA</name>
    <name evidence="2" type="ORF">O9K51_02449</name>
</gene>
<sequence length="387" mass="42604">MAHVRVASQVFHRPAEWVRHARTILAWPGSETLYYKEYPGALASATREVSAIAAAVARFEPVTLIVERTRLAEAQKRFAPGSTKHKVDLHPIDGDQLDLWMRDIAPTFTVKKNATGDAGGVLCGVDFNFNGWGNKFRTETSVGLGTETCVQLARTLLKDLKIERIESPVVTEGGAIEVDGEGTLVATESSIINDNRNPGMSREDIEAEFSRTLGIEKFIWIPGVKDVEVTDCHIDAFARFARPGVVLLSKPSSEEFEDADSVWVRAYKEAVDILAKSKDAKGRSLEVIEISEPNLEDAALDEEFLEAIESNELPPPAFNYANYLLVNRGLIFPQFGDRKSDAAALATIKRLFGAERQIVTVPLQELPLMGGGIHCATQEIPWTPSFP</sequence>
<dbReference type="PANTHER" id="PTHR31377">
    <property type="entry name" value="AGMATINE DEIMINASE-RELATED"/>
    <property type="match status" value="1"/>
</dbReference>
<keyword evidence="1" id="KW-0378">Hydrolase</keyword>
<dbReference type="Gene3D" id="3.75.10.10">
    <property type="entry name" value="L-arginine/glycine Amidinotransferase, Chain A"/>
    <property type="match status" value="1"/>
</dbReference>
<dbReference type="GO" id="GO:0009446">
    <property type="term" value="P:putrescine biosynthetic process"/>
    <property type="evidence" value="ECO:0007669"/>
    <property type="project" value="InterPro"/>
</dbReference>